<name>A0ABR6WRR7_9FIRM</name>
<dbReference type="RefSeq" id="WP_186841238.1">
    <property type="nucleotide sequence ID" value="NZ_WJBC01000002.1"/>
</dbReference>
<evidence type="ECO:0000313" key="2">
    <source>
        <dbReference type="Proteomes" id="UP000603234"/>
    </source>
</evidence>
<accession>A0ABR6WRR7</accession>
<protein>
    <recommendedName>
        <fullName evidence="3">Zinc-or iron-chelating domain-containing protein</fullName>
    </recommendedName>
</protein>
<proteinExistence type="predicted"/>
<gene>
    <name evidence="1" type="ORF">GH808_02580</name>
</gene>
<evidence type="ECO:0000313" key="1">
    <source>
        <dbReference type="EMBL" id="MBC3803329.1"/>
    </source>
</evidence>
<reference evidence="1 2" key="1">
    <citation type="journal article" date="2020" name="mSystems">
        <title>Defining Genomic and Predicted Metabolic Features of the Acetobacterium Genus.</title>
        <authorList>
            <person name="Ross D.E."/>
            <person name="Marshall C.W."/>
            <person name="Gulliver D."/>
            <person name="May H.D."/>
            <person name="Norman R.S."/>
        </authorList>
    </citation>
    <scope>NUCLEOTIDE SEQUENCE [LARGE SCALE GENOMIC DNA]</scope>
    <source>
        <strain evidence="1 2">DSM 8238</strain>
    </source>
</reference>
<organism evidence="1 2">
    <name type="scientific">Acetobacterium fimetarium</name>
    <dbReference type="NCBI Taxonomy" id="52691"/>
    <lineage>
        <taxon>Bacteria</taxon>
        <taxon>Bacillati</taxon>
        <taxon>Bacillota</taxon>
        <taxon>Clostridia</taxon>
        <taxon>Eubacteriales</taxon>
        <taxon>Eubacteriaceae</taxon>
        <taxon>Acetobacterium</taxon>
    </lineage>
</organism>
<dbReference type="Proteomes" id="UP000603234">
    <property type="component" value="Unassembled WGS sequence"/>
</dbReference>
<dbReference type="EMBL" id="WJBC01000002">
    <property type="protein sequence ID" value="MBC3803329.1"/>
    <property type="molecule type" value="Genomic_DNA"/>
</dbReference>
<comment type="caution">
    <text evidence="1">The sequence shown here is derived from an EMBL/GenBank/DDBJ whole genome shotgun (WGS) entry which is preliminary data.</text>
</comment>
<keyword evidence="2" id="KW-1185">Reference proteome</keyword>
<evidence type="ECO:0008006" key="3">
    <source>
        <dbReference type="Google" id="ProtNLM"/>
    </source>
</evidence>
<sequence>MTDKNKKSMRGDYQAIFEKAYHLMDEAIIAGNCGELCGYHCCRRNDVDGKQLGMYLLPLEYEYMQCAVVTDYDLHSRRQYNLPPKIKKSYYIYCHLTEGCLRDHRPIQCRTYPFEPHLENGAFSLVIEKEQIHGCVLIGRNSEWRQAFIDGVYNGWLELMKIPIIKYNIEYFSKERIAANNIMTRYTSNGFDNPISPATIAKVKSNITI</sequence>